<protein>
    <submittedName>
        <fullName evidence="8">Uncharacterized membrane protein YckC, RDD family</fullName>
    </submittedName>
</protein>
<dbReference type="RefSeq" id="WP_084189058.1">
    <property type="nucleotide sequence ID" value="NZ_FTOH01000011.1"/>
</dbReference>
<dbReference type="PANTHER" id="PTHR36115">
    <property type="entry name" value="PROLINE-RICH ANTIGEN HOMOLOG-RELATED"/>
    <property type="match status" value="1"/>
</dbReference>
<dbReference type="GO" id="GO:0005886">
    <property type="term" value="C:plasma membrane"/>
    <property type="evidence" value="ECO:0007669"/>
    <property type="project" value="UniProtKB-SubCell"/>
</dbReference>
<dbReference type="OrthoDB" id="9793824at2"/>
<feature type="domain" description="RDD" evidence="7">
    <location>
        <begin position="31"/>
        <end position="159"/>
    </location>
</feature>
<evidence type="ECO:0000256" key="5">
    <source>
        <dbReference type="ARBA" id="ARBA00023136"/>
    </source>
</evidence>
<evidence type="ECO:0000313" key="9">
    <source>
        <dbReference type="Proteomes" id="UP000185639"/>
    </source>
</evidence>
<name>A0A1N7PUZ9_9GAMM</name>
<keyword evidence="2" id="KW-1003">Cell membrane</keyword>
<feature type="transmembrane region" description="Helical" evidence="6">
    <location>
        <begin position="126"/>
        <end position="148"/>
    </location>
</feature>
<proteinExistence type="predicted"/>
<evidence type="ECO:0000256" key="4">
    <source>
        <dbReference type="ARBA" id="ARBA00022989"/>
    </source>
</evidence>
<evidence type="ECO:0000313" key="8">
    <source>
        <dbReference type="EMBL" id="SIT14434.1"/>
    </source>
</evidence>
<keyword evidence="3 6" id="KW-0812">Transmembrane</keyword>
<dbReference type="PANTHER" id="PTHR36115:SF10">
    <property type="entry name" value="RDD DOMAIN-CONTAINING PROTEIN"/>
    <property type="match status" value="1"/>
</dbReference>
<evidence type="ECO:0000256" key="3">
    <source>
        <dbReference type="ARBA" id="ARBA00022692"/>
    </source>
</evidence>
<dbReference type="EMBL" id="FTOH01000011">
    <property type="protein sequence ID" value="SIT14434.1"/>
    <property type="molecule type" value="Genomic_DNA"/>
</dbReference>
<feature type="transmembrane region" description="Helical" evidence="6">
    <location>
        <begin position="75"/>
        <end position="93"/>
    </location>
</feature>
<dbReference type="InterPro" id="IPR010432">
    <property type="entry name" value="RDD"/>
</dbReference>
<keyword evidence="5 6" id="KW-0472">Membrane</keyword>
<gene>
    <name evidence="8" type="ORF">SAMN05421686_11191</name>
</gene>
<organism evidence="8 9">
    <name type="scientific">Thalassolituus maritimus</name>
    <dbReference type="NCBI Taxonomy" id="484498"/>
    <lineage>
        <taxon>Bacteria</taxon>
        <taxon>Pseudomonadati</taxon>
        <taxon>Pseudomonadota</taxon>
        <taxon>Gammaproteobacteria</taxon>
        <taxon>Oceanospirillales</taxon>
        <taxon>Oceanospirillaceae</taxon>
        <taxon>Thalassolituus</taxon>
    </lineage>
</organism>
<evidence type="ECO:0000256" key="2">
    <source>
        <dbReference type="ARBA" id="ARBA00022475"/>
    </source>
</evidence>
<dbReference type="InterPro" id="IPR051791">
    <property type="entry name" value="Pra-immunoreactive"/>
</dbReference>
<evidence type="ECO:0000256" key="6">
    <source>
        <dbReference type="SAM" id="Phobius"/>
    </source>
</evidence>
<sequence length="171" mass="19191">MLTFPPECVLTGVSYQIAEVIYPMSLQNYPTASLVRRLAAMAYDALVLLALYIILGGLLVTAISAMTGQEEMVRLSPAMVGSVFYTICFLYYMHSWRRGGQTIGMKAWSIYLITNDNSPVKLSHCILRSATGFFSLAIVGLGYFWMLIDKKERTWHDIASLTRIVYRPKGS</sequence>
<dbReference type="STRING" id="484498.SAMN05421686_11191"/>
<keyword evidence="4 6" id="KW-1133">Transmembrane helix</keyword>
<accession>A0A1N7PUZ9</accession>
<reference evidence="9" key="1">
    <citation type="submission" date="2017-01" db="EMBL/GenBank/DDBJ databases">
        <authorList>
            <person name="Varghese N."/>
            <person name="Submissions S."/>
        </authorList>
    </citation>
    <scope>NUCLEOTIDE SEQUENCE [LARGE SCALE GENOMIC DNA]</scope>
    <source>
        <strain evidence="9">DSM 24913</strain>
    </source>
</reference>
<comment type="subcellular location">
    <subcellularLocation>
        <location evidence="1">Cell membrane</location>
        <topology evidence="1">Multi-pass membrane protein</topology>
    </subcellularLocation>
</comment>
<evidence type="ECO:0000259" key="7">
    <source>
        <dbReference type="Pfam" id="PF06271"/>
    </source>
</evidence>
<dbReference type="Proteomes" id="UP000185639">
    <property type="component" value="Unassembled WGS sequence"/>
</dbReference>
<evidence type="ECO:0000256" key="1">
    <source>
        <dbReference type="ARBA" id="ARBA00004651"/>
    </source>
</evidence>
<dbReference type="AlphaFoldDB" id="A0A1N7PUZ9"/>
<keyword evidence="9" id="KW-1185">Reference proteome</keyword>
<dbReference type="Pfam" id="PF06271">
    <property type="entry name" value="RDD"/>
    <property type="match status" value="1"/>
</dbReference>
<feature type="transmembrane region" description="Helical" evidence="6">
    <location>
        <begin position="40"/>
        <end position="63"/>
    </location>
</feature>